<evidence type="ECO:0000259" key="1">
    <source>
        <dbReference type="Pfam" id="PF13360"/>
    </source>
</evidence>
<evidence type="ECO:0000313" key="2">
    <source>
        <dbReference type="EMBL" id="SVE35429.1"/>
    </source>
</evidence>
<dbReference type="AlphaFoldDB" id="A0A383CTR4"/>
<feature type="non-terminal residue" evidence="2">
    <location>
        <position position="239"/>
    </location>
</feature>
<dbReference type="InterPro" id="IPR002372">
    <property type="entry name" value="PQQ_rpt_dom"/>
</dbReference>
<dbReference type="EMBL" id="UINC01211505">
    <property type="protein sequence ID" value="SVE35429.1"/>
    <property type="molecule type" value="Genomic_DNA"/>
</dbReference>
<sequence length="239" mass="26054">QAYTGGAIYFPPAVADGRVYTGSADGRVYAHEAATGRKLWSYRVAPTERWIAVFGKLISTWPVAGGVLVQDGTIYAAAGIAHYDGTHVVALDAITGKLKWHNDASGAINEKVNSGVSMQGSLFMENGNLCFLGGGVQEVAQFNPEDGKCLNTPRENVSSGFRTAFYPYYPEYGNYVSLEHRMADGTELVFDASYEGNRFNFLHAMAPLPPLKTTDNRTMEQWGAAHYKNNGKKEGRTLP</sequence>
<feature type="non-terminal residue" evidence="2">
    <location>
        <position position="1"/>
    </location>
</feature>
<feature type="domain" description="Pyrrolo-quinoline quinone repeat" evidence="1">
    <location>
        <begin position="12"/>
        <end position="150"/>
    </location>
</feature>
<dbReference type="InterPro" id="IPR011047">
    <property type="entry name" value="Quinoprotein_ADH-like_sf"/>
</dbReference>
<dbReference type="PANTHER" id="PTHR34512:SF30">
    <property type="entry name" value="OUTER MEMBRANE PROTEIN ASSEMBLY FACTOR BAMB"/>
    <property type="match status" value="1"/>
</dbReference>
<dbReference type="SMART" id="SM00564">
    <property type="entry name" value="PQQ"/>
    <property type="match status" value="2"/>
</dbReference>
<protein>
    <recommendedName>
        <fullName evidence="1">Pyrrolo-quinoline quinone repeat domain-containing protein</fullName>
    </recommendedName>
</protein>
<accession>A0A383CTR4</accession>
<organism evidence="2">
    <name type="scientific">marine metagenome</name>
    <dbReference type="NCBI Taxonomy" id="408172"/>
    <lineage>
        <taxon>unclassified sequences</taxon>
        <taxon>metagenomes</taxon>
        <taxon>ecological metagenomes</taxon>
    </lineage>
</organism>
<dbReference type="Pfam" id="PF13360">
    <property type="entry name" value="PQQ_2"/>
    <property type="match status" value="1"/>
</dbReference>
<gene>
    <name evidence="2" type="ORF">METZ01_LOCUS488283</name>
</gene>
<dbReference type="Gene3D" id="2.130.10.10">
    <property type="entry name" value="YVTN repeat-like/Quinoprotein amine dehydrogenase"/>
    <property type="match status" value="1"/>
</dbReference>
<dbReference type="PANTHER" id="PTHR34512">
    <property type="entry name" value="CELL SURFACE PROTEIN"/>
    <property type="match status" value="1"/>
</dbReference>
<reference evidence="2" key="1">
    <citation type="submission" date="2018-05" db="EMBL/GenBank/DDBJ databases">
        <authorList>
            <person name="Lanie J.A."/>
            <person name="Ng W.-L."/>
            <person name="Kazmierczak K.M."/>
            <person name="Andrzejewski T.M."/>
            <person name="Davidsen T.M."/>
            <person name="Wayne K.J."/>
            <person name="Tettelin H."/>
            <person name="Glass J.I."/>
            <person name="Rusch D."/>
            <person name="Podicherti R."/>
            <person name="Tsui H.-C.T."/>
            <person name="Winkler M.E."/>
        </authorList>
    </citation>
    <scope>NUCLEOTIDE SEQUENCE</scope>
</reference>
<dbReference type="SUPFAM" id="SSF50998">
    <property type="entry name" value="Quinoprotein alcohol dehydrogenase-like"/>
    <property type="match status" value="1"/>
</dbReference>
<name>A0A383CTR4_9ZZZZ</name>
<dbReference type="InterPro" id="IPR015943">
    <property type="entry name" value="WD40/YVTN_repeat-like_dom_sf"/>
</dbReference>
<dbReference type="InterPro" id="IPR018391">
    <property type="entry name" value="PQQ_b-propeller_rpt"/>
</dbReference>
<proteinExistence type="predicted"/>